<protein>
    <submittedName>
        <fullName evidence="2">Uncharacterized protein</fullName>
    </submittedName>
</protein>
<evidence type="ECO:0000313" key="3">
    <source>
        <dbReference type="Proteomes" id="UP000015102"/>
    </source>
</evidence>
<dbReference type="AlphaFoldDB" id="T1H0E3"/>
<dbReference type="Proteomes" id="UP000015102">
    <property type="component" value="Unassembled WGS sequence"/>
</dbReference>
<reference evidence="2" key="2">
    <citation type="submission" date="2015-06" db="UniProtKB">
        <authorList>
            <consortium name="EnsemblMetazoa"/>
        </authorList>
    </citation>
    <scope>IDENTIFICATION</scope>
</reference>
<feature type="region of interest" description="Disordered" evidence="1">
    <location>
        <begin position="94"/>
        <end position="119"/>
    </location>
</feature>
<proteinExistence type="predicted"/>
<name>T1H0E3_MEGSC</name>
<evidence type="ECO:0000313" key="2">
    <source>
        <dbReference type="EnsemblMetazoa" id="MESCA009618-PA"/>
    </source>
</evidence>
<dbReference type="HOGENOM" id="CLU_2064122_0_0_1"/>
<dbReference type="EMBL" id="CAQQ02387378">
    <property type="status" value="NOT_ANNOTATED_CDS"/>
    <property type="molecule type" value="Genomic_DNA"/>
</dbReference>
<keyword evidence="3" id="KW-1185">Reference proteome</keyword>
<feature type="compositionally biased region" description="Basic and acidic residues" evidence="1">
    <location>
        <begin position="97"/>
        <end position="119"/>
    </location>
</feature>
<organism evidence="2 3">
    <name type="scientific">Megaselia scalaris</name>
    <name type="common">Humpbacked fly</name>
    <name type="synonym">Phora scalaris</name>
    <dbReference type="NCBI Taxonomy" id="36166"/>
    <lineage>
        <taxon>Eukaryota</taxon>
        <taxon>Metazoa</taxon>
        <taxon>Ecdysozoa</taxon>
        <taxon>Arthropoda</taxon>
        <taxon>Hexapoda</taxon>
        <taxon>Insecta</taxon>
        <taxon>Pterygota</taxon>
        <taxon>Neoptera</taxon>
        <taxon>Endopterygota</taxon>
        <taxon>Diptera</taxon>
        <taxon>Brachycera</taxon>
        <taxon>Muscomorpha</taxon>
        <taxon>Platypezoidea</taxon>
        <taxon>Phoridae</taxon>
        <taxon>Megaseliini</taxon>
        <taxon>Megaselia</taxon>
    </lineage>
</organism>
<dbReference type="EMBL" id="CAQQ02387379">
    <property type="status" value="NOT_ANNOTATED_CDS"/>
    <property type="molecule type" value="Genomic_DNA"/>
</dbReference>
<sequence length="119" mass="13619">MTVVILVLRNNGLDRSSLIRLKRHRFAVASFKIQRPYYCLCVFPHPLFTLALLREISRKSTLIGNGSYKALHYPTPLDPPGSCTKAMSLFENTPEENTLRENQLDNRISSDDIGEIERK</sequence>
<evidence type="ECO:0000256" key="1">
    <source>
        <dbReference type="SAM" id="MobiDB-lite"/>
    </source>
</evidence>
<reference evidence="3" key="1">
    <citation type="submission" date="2013-02" db="EMBL/GenBank/DDBJ databases">
        <authorList>
            <person name="Hughes D."/>
        </authorList>
    </citation>
    <scope>NUCLEOTIDE SEQUENCE</scope>
    <source>
        <strain>Durham</strain>
        <strain evidence="3">NC isolate 2 -- Noor lab</strain>
    </source>
</reference>
<accession>T1H0E3</accession>
<dbReference type="EnsemblMetazoa" id="MESCA009618-RA">
    <property type="protein sequence ID" value="MESCA009618-PA"/>
    <property type="gene ID" value="MESCA009618"/>
</dbReference>